<dbReference type="SUPFAM" id="SSF82199">
    <property type="entry name" value="SET domain"/>
    <property type="match status" value="1"/>
</dbReference>
<protein>
    <recommendedName>
        <fullName evidence="4">SET domain-containing protein</fullName>
    </recommendedName>
</protein>
<dbReference type="InterPro" id="IPR001214">
    <property type="entry name" value="SET_dom"/>
</dbReference>
<organism evidence="5 6">
    <name type="scientific">Naematelia encephala</name>
    <dbReference type="NCBI Taxonomy" id="71784"/>
    <lineage>
        <taxon>Eukaryota</taxon>
        <taxon>Fungi</taxon>
        <taxon>Dikarya</taxon>
        <taxon>Basidiomycota</taxon>
        <taxon>Agaricomycotina</taxon>
        <taxon>Tremellomycetes</taxon>
        <taxon>Tremellales</taxon>
        <taxon>Naemateliaceae</taxon>
        <taxon>Naematelia</taxon>
    </lineage>
</organism>
<dbReference type="InterPro" id="IPR046341">
    <property type="entry name" value="SET_dom_sf"/>
</dbReference>
<dbReference type="PROSITE" id="PS50280">
    <property type="entry name" value="SET"/>
    <property type="match status" value="1"/>
</dbReference>
<evidence type="ECO:0000259" key="4">
    <source>
        <dbReference type="PROSITE" id="PS50280"/>
    </source>
</evidence>
<dbReference type="PANTHER" id="PTHR13271">
    <property type="entry name" value="UNCHARACTERIZED PUTATIVE METHYLTRANSFERASE"/>
    <property type="match status" value="1"/>
</dbReference>
<dbReference type="OrthoDB" id="341421at2759"/>
<sequence length="483" mass="54203">MTKDLQETWSDLILWLEGHKGFENHLAWRDVPGKGRGLFTTRRMKPDERLLLIPASAMINPLTLARDGHLPEHIFPQATSITRPSKKARAETVQRMNTTQLLTLHMARLRASPGPSKYAAYLATLPRSFRPWHPLTWLYPLRQVEDGEQAAWNDLFEKAPRVARQKLLEVKRRYEDDIDVIKEAQHDGPAYGHLASISTEDLLWAWLIVNTRTVSIPLGLPSPTELYNHTLVPLLDLINHTSNSALSIPKPRQVPNPGTMVNKRALSSGSSHLVPGKIAFELIAPSRGMEEDEEVFFSYGAHDAATLWSEYGFVESPAGAGATRWETMVFGGMDVGHWVEEVWKSLKPGGRQEKLDVLEAIGCWNHNALYTQPLPPNPSHGLMMTLRVFHLGTAGYDKLPAISRGEVTFISPDNEASVHSSLDGICSKVVTESELGLQALSQIIGCELPERKDAANMLEMMFEEQLWLARKIRERIRNGEDLS</sequence>
<accession>A0A1Y2AKV2</accession>
<dbReference type="GO" id="GO:0016279">
    <property type="term" value="F:protein-lysine N-methyltransferase activity"/>
    <property type="evidence" value="ECO:0007669"/>
    <property type="project" value="InterPro"/>
</dbReference>
<dbReference type="PANTHER" id="PTHR13271:SF47">
    <property type="entry name" value="ACTIN-HISTIDINE N-METHYLTRANSFERASE"/>
    <property type="match status" value="1"/>
</dbReference>
<dbReference type="InterPro" id="IPR044429">
    <property type="entry name" value="SETD4_SET"/>
</dbReference>
<dbReference type="Proteomes" id="UP000193986">
    <property type="component" value="Unassembled WGS sequence"/>
</dbReference>
<evidence type="ECO:0000313" key="5">
    <source>
        <dbReference type="EMBL" id="ORY22585.1"/>
    </source>
</evidence>
<dbReference type="InterPro" id="IPR050600">
    <property type="entry name" value="SETD3_SETD6_MTase"/>
</dbReference>
<comment type="caution">
    <text evidence="5">The sequence shown here is derived from an EMBL/GenBank/DDBJ whole genome shotgun (WGS) entry which is preliminary data.</text>
</comment>
<evidence type="ECO:0000313" key="6">
    <source>
        <dbReference type="Proteomes" id="UP000193986"/>
    </source>
</evidence>
<feature type="domain" description="SET" evidence="4">
    <location>
        <begin position="24"/>
        <end position="300"/>
    </location>
</feature>
<proteinExistence type="predicted"/>
<keyword evidence="3" id="KW-0949">S-adenosyl-L-methionine</keyword>
<name>A0A1Y2AKV2_9TREE</name>
<dbReference type="GO" id="GO:0032259">
    <property type="term" value="P:methylation"/>
    <property type="evidence" value="ECO:0007669"/>
    <property type="project" value="UniProtKB-KW"/>
</dbReference>
<dbReference type="CDD" id="cd19177">
    <property type="entry name" value="SET_SETD4"/>
    <property type="match status" value="1"/>
</dbReference>
<keyword evidence="2" id="KW-0808">Transferase</keyword>
<dbReference type="Gene3D" id="3.90.1410.10">
    <property type="entry name" value="set domain protein methyltransferase, domain 1"/>
    <property type="match status" value="1"/>
</dbReference>
<keyword evidence="1" id="KW-0489">Methyltransferase</keyword>
<dbReference type="InParanoid" id="A0A1Y2AKV2"/>
<dbReference type="EMBL" id="MCFC01000091">
    <property type="protein sequence ID" value="ORY22585.1"/>
    <property type="molecule type" value="Genomic_DNA"/>
</dbReference>
<evidence type="ECO:0000256" key="1">
    <source>
        <dbReference type="ARBA" id="ARBA00022603"/>
    </source>
</evidence>
<evidence type="ECO:0000256" key="3">
    <source>
        <dbReference type="ARBA" id="ARBA00022691"/>
    </source>
</evidence>
<dbReference type="STRING" id="71784.A0A1Y2AKV2"/>
<gene>
    <name evidence="5" type="ORF">BCR39DRAFT_551372</name>
</gene>
<evidence type="ECO:0000256" key="2">
    <source>
        <dbReference type="ARBA" id="ARBA00022679"/>
    </source>
</evidence>
<dbReference type="AlphaFoldDB" id="A0A1Y2AKV2"/>
<reference evidence="5 6" key="1">
    <citation type="submission" date="2016-07" db="EMBL/GenBank/DDBJ databases">
        <title>Pervasive Adenine N6-methylation of Active Genes in Fungi.</title>
        <authorList>
            <consortium name="DOE Joint Genome Institute"/>
            <person name="Mondo S.J."/>
            <person name="Dannebaum R.O."/>
            <person name="Kuo R.C."/>
            <person name="Labutti K."/>
            <person name="Haridas S."/>
            <person name="Kuo A."/>
            <person name="Salamov A."/>
            <person name="Ahrendt S.R."/>
            <person name="Lipzen A."/>
            <person name="Sullivan W."/>
            <person name="Andreopoulos W.B."/>
            <person name="Clum A."/>
            <person name="Lindquist E."/>
            <person name="Daum C."/>
            <person name="Ramamoorthy G.K."/>
            <person name="Gryganskyi A."/>
            <person name="Culley D."/>
            <person name="Magnuson J.K."/>
            <person name="James T.Y."/>
            <person name="O'Malley M.A."/>
            <person name="Stajich J.E."/>
            <person name="Spatafora J.W."/>
            <person name="Visel A."/>
            <person name="Grigoriev I.V."/>
        </authorList>
    </citation>
    <scope>NUCLEOTIDE SEQUENCE [LARGE SCALE GENOMIC DNA]</scope>
    <source>
        <strain evidence="5 6">68-887.2</strain>
    </source>
</reference>
<keyword evidence="6" id="KW-1185">Reference proteome</keyword>